<evidence type="ECO:0008006" key="4">
    <source>
        <dbReference type="Google" id="ProtNLM"/>
    </source>
</evidence>
<keyword evidence="1" id="KW-0812">Transmembrane</keyword>
<feature type="transmembrane region" description="Helical" evidence="1">
    <location>
        <begin position="106"/>
        <end position="126"/>
    </location>
</feature>
<reference evidence="2" key="1">
    <citation type="submission" date="2020-10" db="EMBL/GenBank/DDBJ databases">
        <authorList>
            <person name="Kikuchi T."/>
        </authorList>
    </citation>
    <scope>NUCLEOTIDE SEQUENCE</scope>
    <source>
        <strain evidence="2">NKZ352</strain>
    </source>
</reference>
<dbReference type="PANTHER" id="PTHR24224">
    <property type="entry name" value="CARDIOACCELERATORY PEPTIDE RECEPTOR-RELATED"/>
    <property type="match status" value="1"/>
</dbReference>
<protein>
    <recommendedName>
        <fullName evidence="4">Serpentine receptor class gamma</fullName>
    </recommendedName>
</protein>
<name>A0A8S1HKT4_9PELO</name>
<organism evidence="2 3">
    <name type="scientific">Caenorhabditis auriculariae</name>
    <dbReference type="NCBI Taxonomy" id="2777116"/>
    <lineage>
        <taxon>Eukaryota</taxon>
        <taxon>Metazoa</taxon>
        <taxon>Ecdysozoa</taxon>
        <taxon>Nematoda</taxon>
        <taxon>Chromadorea</taxon>
        <taxon>Rhabditida</taxon>
        <taxon>Rhabditina</taxon>
        <taxon>Rhabditomorpha</taxon>
        <taxon>Rhabditoidea</taxon>
        <taxon>Rhabditidae</taxon>
        <taxon>Peloderinae</taxon>
        <taxon>Caenorhabditis</taxon>
    </lineage>
</organism>
<evidence type="ECO:0000313" key="2">
    <source>
        <dbReference type="EMBL" id="CAD6194961.1"/>
    </source>
</evidence>
<feature type="transmembrane region" description="Helical" evidence="1">
    <location>
        <begin position="33"/>
        <end position="52"/>
    </location>
</feature>
<dbReference type="AlphaFoldDB" id="A0A8S1HKT4"/>
<dbReference type="Pfam" id="PF10323">
    <property type="entry name" value="7TM_GPCR_Srv"/>
    <property type="match status" value="2"/>
</dbReference>
<feature type="transmembrane region" description="Helical" evidence="1">
    <location>
        <begin position="73"/>
        <end position="94"/>
    </location>
</feature>
<dbReference type="InterPro" id="IPR052665">
    <property type="entry name" value="Neuropeptide-GPCR"/>
</dbReference>
<dbReference type="GO" id="GO:0016020">
    <property type="term" value="C:membrane"/>
    <property type="evidence" value="ECO:0007669"/>
    <property type="project" value="TreeGrafter"/>
</dbReference>
<evidence type="ECO:0000256" key="1">
    <source>
        <dbReference type="SAM" id="Phobius"/>
    </source>
</evidence>
<accession>A0A8S1HKT4</accession>
<keyword evidence="1" id="KW-1133">Transmembrane helix</keyword>
<sequence>MSHLEWLNASRTRRSFGMKIDKVMSFDASLRESFQGVFDISNWLAYVFLWVSRQVDVFGQFVYDNQDNHLVKFLGNHAGFFVVGRALGVAMISVQRYYTFFATRAPWQLAAFHYLVPLVISLPILADRSYRFDSPGRLAVIKTSFNNTNNLHTHRELRICLQIAPLIIVFVAVYLYFTMEFIMTQLGEGDFLLYILRPYYQLLSATFSFVHPWTLFLFNTDIRQKFFRKASSTLMVGIEKLLEPFEYN</sequence>
<keyword evidence="3" id="KW-1185">Reference proteome</keyword>
<comment type="caution">
    <text evidence="2">The sequence shown here is derived from an EMBL/GenBank/DDBJ whole genome shotgun (WGS) entry which is preliminary data.</text>
</comment>
<feature type="transmembrane region" description="Helical" evidence="1">
    <location>
        <begin position="159"/>
        <end position="179"/>
    </location>
</feature>
<feature type="transmembrane region" description="Helical" evidence="1">
    <location>
        <begin position="199"/>
        <end position="218"/>
    </location>
</feature>
<dbReference type="Proteomes" id="UP000835052">
    <property type="component" value="Unassembled WGS sequence"/>
</dbReference>
<dbReference type="InterPro" id="IPR019426">
    <property type="entry name" value="7TM_GPCR_serpentine_rcpt_Srv"/>
</dbReference>
<evidence type="ECO:0000313" key="3">
    <source>
        <dbReference type="Proteomes" id="UP000835052"/>
    </source>
</evidence>
<gene>
    <name evidence="2" type="ORF">CAUJ_LOCUS10880</name>
</gene>
<dbReference type="EMBL" id="CAJGYM010000049">
    <property type="protein sequence ID" value="CAD6194961.1"/>
    <property type="molecule type" value="Genomic_DNA"/>
</dbReference>
<proteinExistence type="predicted"/>
<keyword evidence="1" id="KW-0472">Membrane</keyword>
<dbReference type="PANTHER" id="PTHR24224:SF17">
    <property type="entry name" value="G-PROTEIN COUPLED RECEPTORS FAMILY 1 PROFILE DOMAIN-CONTAINING PROTEIN"/>
    <property type="match status" value="1"/>
</dbReference>